<evidence type="ECO:0000256" key="6">
    <source>
        <dbReference type="ARBA" id="ARBA00022989"/>
    </source>
</evidence>
<evidence type="ECO:0000313" key="11">
    <source>
        <dbReference type="EMBL" id="MCA6077246.1"/>
    </source>
</evidence>
<evidence type="ECO:0000256" key="2">
    <source>
        <dbReference type="ARBA" id="ARBA00009773"/>
    </source>
</evidence>
<name>A0A9X1KZQ0_9BACT</name>
<evidence type="ECO:0000256" key="8">
    <source>
        <dbReference type="SAM" id="Phobius"/>
    </source>
</evidence>
<proteinExistence type="inferred from homology"/>
<dbReference type="EMBL" id="JAIXNE010000002">
    <property type="protein sequence ID" value="MCA6074941.1"/>
    <property type="molecule type" value="Genomic_DNA"/>
</dbReference>
<sequence>MRRKPILYLAVLVLALLFLGWLFTDIFIYILISVVLAAILRPLTNLITRIHVFKQRIPRFLAVIMSFAALILFISAFVVLFIPLISEQIQVIGRINYEELYERATVPLQDLEDFMIVNNLTGDEPGFLVDVLRQKLISFISTIRISNILNELLSFTGNFFVGVLAVSFITFFFLYEMGYLRKQLISLIPNKYFEVTIAAFNKIERLLSNYLVGLLIQMFSVFSIAAIGLSILGIKYALTIALFAAVANLIPYLGPILGATFGIIVGVSTGANIVTQQDFLLLVIKIASVFAIVQLIDNIVLQPLIFSKSVKAHPLEIFIIIFAGASLAGIPGMIVAIPVYTVLRVSLGELYTGYRSYKVFRTQSLQPWHSNAGSLDFRT</sequence>
<evidence type="ECO:0000256" key="5">
    <source>
        <dbReference type="ARBA" id="ARBA00022692"/>
    </source>
</evidence>
<reference evidence="9" key="1">
    <citation type="submission" date="2021-09" db="EMBL/GenBank/DDBJ databases">
        <title>Fulvivirga sp. isolated from coastal sediment.</title>
        <authorList>
            <person name="Yu H."/>
        </authorList>
    </citation>
    <scope>NUCLEOTIDE SEQUENCE</scope>
    <source>
        <strain evidence="9">1062</strain>
    </source>
</reference>
<dbReference type="EMBL" id="JAIXNE010000003">
    <property type="protein sequence ID" value="MCA6076118.1"/>
    <property type="molecule type" value="Genomic_DNA"/>
</dbReference>
<feature type="transmembrane region" description="Helical" evidence="8">
    <location>
        <begin position="60"/>
        <end position="85"/>
    </location>
</feature>
<feature type="transmembrane region" description="Helical" evidence="8">
    <location>
        <begin position="155"/>
        <end position="175"/>
    </location>
</feature>
<evidence type="ECO:0000256" key="1">
    <source>
        <dbReference type="ARBA" id="ARBA00004651"/>
    </source>
</evidence>
<keyword evidence="3" id="KW-0813">Transport</keyword>
<keyword evidence="7 8" id="KW-0472">Membrane</keyword>
<feature type="transmembrane region" description="Helical" evidence="8">
    <location>
        <begin position="210"/>
        <end position="234"/>
    </location>
</feature>
<evidence type="ECO:0000313" key="12">
    <source>
        <dbReference type="Proteomes" id="UP001139409"/>
    </source>
</evidence>
<evidence type="ECO:0000256" key="3">
    <source>
        <dbReference type="ARBA" id="ARBA00022448"/>
    </source>
</evidence>
<feature type="transmembrane region" description="Helical" evidence="8">
    <location>
        <begin position="317"/>
        <end position="343"/>
    </location>
</feature>
<evidence type="ECO:0000256" key="7">
    <source>
        <dbReference type="ARBA" id="ARBA00023136"/>
    </source>
</evidence>
<comment type="subcellular location">
    <subcellularLocation>
        <location evidence="1">Cell membrane</location>
        <topology evidence="1">Multi-pass membrane protein</topology>
    </subcellularLocation>
</comment>
<dbReference type="RefSeq" id="WP_225698050.1">
    <property type="nucleotide sequence ID" value="NZ_JAIXNE010000002.1"/>
</dbReference>
<dbReference type="PANTHER" id="PTHR21716:SF53">
    <property type="entry name" value="PERMEASE PERM-RELATED"/>
    <property type="match status" value="1"/>
</dbReference>
<keyword evidence="5 8" id="KW-0812">Transmembrane</keyword>
<gene>
    <name evidence="9" type="ORF">LDX50_08675</name>
    <name evidence="10" type="ORF">LDX50_14645</name>
    <name evidence="11" type="ORF">LDX50_20365</name>
</gene>
<keyword evidence="6 8" id="KW-1133">Transmembrane helix</keyword>
<dbReference type="GO" id="GO:0055085">
    <property type="term" value="P:transmembrane transport"/>
    <property type="evidence" value="ECO:0007669"/>
    <property type="project" value="TreeGrafter"/>
</dbReference>
<keyword evidence="12" id="KW-1185">Reference proteome</keyword>
<keyword evidence="4" id="KW-1003">Cell membrane</keyword>
<comment type="similarity">
    <text evidence="2">Belongs to the autoinducer-2 exporter (AI-2E) (TC 2.A.86) family.</text>
</comment>
<evidence type="ECO:0000256" key="4">
    <source>
        <dbReference type="ARBA" id="ARBA00022475"/>
    </source>
</evidence>
<evidence type="ECO:0000313" key="10">
    <source>
        <dbReference type="EMBL" id="MCA6076118.1"/>
    </source>
</evidence>
<comment type="caution">
    <text evidence="9">The sequence shown here is derived from an EMBL/GenBank/DDBJ whole genome shotgun (WGS) entry which is preliminary data.</text>
</comment>
<feature type="transmembrane region" description="Helical" evidence="8">
    <location>
        <begin position="240"/>
        <end position="267"/>
    </location>
</feature>
<protein>
    <submittedName>
        <fullName evidence="9">AI-2E family transporter</fullName>
    </submittedName>
</protein>
<dbReference type="EMBL" id="JAIXNE010000004">
    <property type="protein sequence ID" value="MCA6077246.1"/>
    <property type="molecule type" value="Genomic_DNA"/>
</dbReference>
<feature type="transmembrane region" description="Helical" evidence="8">
    <location>
        <begin position="6"/>
        <end position="39"/>
    </location>
</feature>
<accession>A0A9X1KZQ0</accession>
<feature type="transmembrane region" description="Helical" evidence="8">
    <location>
        <begin position="279"/>
        <end position="305"/>
    </location>
</feature>
<organism evidence="9 12">
    <name type="scientific">Fulvivirga sedimenti</name>
    <dbReference type="NCBI Taxonomy" id="2879465"/>
    <lineage>
        <taxon>Bacteria</taxon>
        <taxon>Pseudomonadati</taxon>
        <taxon>Bacteroidota</taxon>
        <taxon>Cytophagia</taxon>
        <taxon>Cytophagales</taxon>
        <taxon>Fulvivirgaceae</taxon>
        <taxon>Fulvivirga</taxon>
    </lineage>
</organism>
<dbReference type="PANTHER" id="PTHR21716">
    <property type="entry name" value="TRANSMEMBRANE PROTEIN"/>
    <property type="match status" value="1"/>
</dbReference>
<dbReference type="Proteomes" id="UP001139409">
    <property type="component" value="Unassembled WGS sequence"/>
</dbReference>
<dbReference type="AlphaFoldDB" id="A0A9X1KZQ0"/>
<dbReference type="Pfam" id="PF01594">
    <property type="entry name" value="AI-2E_transport"/>
    <property type="match status" value="1"/>
</dbReference>
<dbReference type="InterPro" id="IPR002549">
    <property type="entry name" value="AI-2E-like"/>
</dbReference>
<dbReference type="GO" id="GO:0005886">
    <property type="term" value="C:plasma membrane"/>
    <property type="evidence" value="ECO:0007669"/>
    <property type="project" value="UniProtKB-SubCell"/>
</dbReference>
<evidence type="ECO:0000313" key="9">
    <source>
        <dbReference type="EMBL" id="MCA6074941.1"/>
    </source>
</evidence>